<dbReference type="Pfam" id="PF17788">
    <property type="entry name" value="HypF_C"/>
    <property type="match status" value="1"/>
</dbReference>
<sequence length="773" mass="85957">MVPVAGRAASAEKGGRVRYRLTVKGTVQGVGFRPFVYHLAMKYGLKGFVRNDAQGVYVEVEGGEEEVKRFCKELRQHPPRLARIAELLVEVLPPAGYSAFEIDSSRAAPEKEALVPPDVAICPDCAREIFDPENRHYLYPFTNCTNCGPRFTIVRELPYDRARTSMASFPMCPDCSREYHDPLDRRFHAQPVACPRCGPQLELYDAQGRSVEGDWRENCWELLRAGKILAVKGLGGFHLACNALDPRAVALLRQRKRRPHKPLAVMARDVEVVRRFCELGPLEEELLTSPAAPIVVLKRRPEAGLPEELAPGLKTLGVMLPYTPLHLLLLQGPLPLLVMTSGNRSGLPLCKDNERAWEELGDIADYFLIHNRDIVNRCDDSVVAVMGDTPVFYRRSRGYVPQPVKVPTGEGPVVLGIGGEMKNTFCLLRRGEAFLSQHIGELDTVEGEENLKTSLENFTRLLGVKPEVIGYDLHPDYRSSRLARELEAKYRFAVQHHHAHMASCLAENGVEGPAIGVILDGTGYGTDGCLWGFEILTGDFSRFERHYHLAYVPLPGGEAAIKHPWRIAVSYLLTFLGEEGREWSRRLFGAKEQELSLVEKIITQRINAPLACGCGRLFDAVAALLGVRWEISYEGQAAIELGEMVLPLEKGKRLPPYPFAFGGEEISPAPLFLELLADLARGEDKRIISTRFHNTVVAMVREAVARVARSTGLTAVALSGGTWQNPYLFALARESLEALGLKVLYHRQVPANDGGLCLGQAAVAYKRWWEECV</sequence>
<dbReference type="Pfam" id="PF22521">
    <property type="entry name" value="HypF_C_2"/>
    <property type="match status" value="1"/>
</dbReference>
<keyword evidence="5" id="KW-0479">Metal-binding</keyword>
<evidence type="ECO:0000256" key="9">
    <source>
        <dbReference type="ARBA" id="ARBA00048220"/>
    </source>
</evidence>
<protein>
    <recommendedName>
        <fullName evidence="10">Carbamoyltransferase</fullName>
        <ecNumber evidence="10">6.2.-.-</ecNumber>
    </recommendedName>
</protein>
<dbReference type="UniPathway" id="UPA00335"/>
<comment type="catalytic activity">
    <reaction evidence="8 11">
        <text>an acyl phosphate + H2O = a carboxylate + phosphate + H(+)</text>
        <dbReference type="Rhea" id="RHEA:14965"/>
        <dbReference type="ChEBI" id="CHEBI:15377"/>
        <dbReference type="ChEBI" id="CHEBI:15378"/>
        <dbReference type="ChEBI" id="CHEBI:29067"/>
        <dbReference type="ChEBI" id="CHEBI:43474"/>
        <dbReference type="ChEBI" id="CHEBI:59918"/>
        <dbReference type="EC" id="3.6.1.7"/>
    </reaction>
</comment>
<accession>A0A3D8P5V9</accession>
<proteinExistence type="inferred from homology"/>
<dbReference type="OrthoDB" id="9808093at2"/>
<evidence type="ECO:0000256" key="3">
    <source>
        <dbReference type="ARBA" id="ARBA00008097"/>
    </source>
</evidence>
<gene>
    <name evidence="14" type="primary">hypF</name>
    <name evidence="14" type="ORF">DXX99_01250</name>
</gene>
<keyword evidence="6" id="KW-0863">Zinc-finger</keyword>
<comment type="pathway">
    <text evidence="1">Protein modification; [NiFe] hydrogenase maturation.</text>
</comment>
<dbReference type="PROSITE" id="PS51160">
    <property type="entry name" value="ACYLPHOSPHATASE_3"/>
    <property type="match status" value="1"/>
</dbReference>
<keyword evidence="14" id="KW-0808">Transferase</keyword>
<dbReference type="InterPro" id="IPR051060">
    <property type="entry name" value="Carbamoyltrans_HypF-like"/>
</dbReference>
<dbReference type="InterPro" id="IPR055128">
    <property type="entry name" value="HypF_C_2"/>
</dbReference>
<comment type="similarity">
    <text evidence="3 10">Belongs to the carbamoyltransferase HypF family.</text>
</comment>
<dbReference type="Gene3D" id="3.90.870.50">
    <property type="match status" value="1"/>
</dbReference>
<dbReference type="Pfam" id="PF07503">
    <property type="entry name" value="zf-HYPF"/>
    <property type="match status" value="2"/>
</dbReference>
<dbReference type="GO" id="GO:0051604">
    <property type="term" value="P:protein maturation"/>
    <property type="evidence" value="ECO:0007669"/>
    <property type="project" value="TreeGrafter"/>
</dbReference>
<dbReference type="InterPro" id="IPR001792">
    <property type="entry name" value="Acylphosphatase-like_dom"/>
</dbReference>
<evidence type="ECO:0000256" key="1">
    <source>
        <dbReference type="ARBA" id="ARBA00004711"/>
    </source>
</evidence>
<dbReference type="GO" id="GO:0016874">
    <property type="term" value="F:ligase activity"/>
    <property type="evidence" value="ECO:0007669"/>
    <property type="project" value="UniProtKB-UniRule"/>
</dbReference>
<dbReference type="Proteomes" id="UP000256329">
    <property type="component" value="Unassembled WGS sequence"/>
</dbReference>
<feature type="domain" description="YrdC-like" evidence="13">
    <location>
        <begin position="213"/>
        <end position="398"/>
    </location>
</feature>
<dbReference type="Gene3D" id="3.30.420.40">
    <property type="match status" value="1"/>
</dbReference>
<dbReference type="EC" id="6.2.-.-" evidence="10"/>
<evidence type="ECO:0000259" key="12">
    <source>
        <dbReference type="PROSITE" id="PS51160"/>
    </source>
</evidence>
<dbReference type="PANTHER" id="PTHR42959:SF1">
    <property type="entry name" value="CARBAMOYLTRANSFERASE HYPF"/>
    <property type="match status" value="1"/>
</dbReference>
<dbReference type="InterPro" id="IPR004421">
    <property type="entry name" value="Carbamoyltransferase_HypF"/>
</dbReference>
<keyword evidence="15" id="KW-1185">Reference proteome</keyword>
<keyword evidence="4" id="KW-0436">Ligase</keyword>
<comment type="similarity">
    <text evidence="2">Belongs to the acylphosphatase family.</text>
</comment>
<dbReference type="FunFam" id="3.30.420.40:FF:000124">
    <property type="entry name" value="Carbamoyltransferase HypF"/>
    <property type="match status" value="1"/>
</dbReference>
<dbReference type="Pfam" id="PF00708">
    <property type="entry name" value="Acylphosphatase"/>
    <property type="match status" value="1"/>
</dbReference>
<dbReference type="GO" id="GO:0016743">
    <property type="term" value="F:carboxyl- or carbamoyltransferase activity"/>
    <property type="evidence" value="ECO:0007669"/>
    <property type="project" value="UniProtKB-UniRule"/>
</dbReference>
<dbReference type="GO" id="GO:0003725">
    <property type="term" value="F:double-stranded RNA binding"/>
    <property type="evidence" value="ECO:0007669"/>
    <property type="project" value="InterPro"/>
</dbReference>
<dbReference type="InterPro" id="IPR017968">
    <property type="entry name" value="Acylphosphatase_CS"/>
</dbReference>
<evidence type="ECO:0000256" key="4">
    <source>
        <dbReference type="ARBA" id="ARBA00022598"/>
    </source>
</evidence>
<dbReference type="Gene3D" id="3.30.420.360">
    <property type="match status" value="1"/>
</dbReference>
<dbReference type="InterPro" id="IPR041440">
    <property type="entry name" value="HypF_C"/>
</dbReference>
<reference evidence="14 15" key="1">
    <citation type="submission" date="2018-08" db="EMBL/GenBank/DDBJ databases">
        <title>Form III RuBisCO-mediated autotrophy in Thermodesulfobium bacteria.</title>
        <authorList>
            <person name="Toshchakov S.V."/>
            <person name="Kublanov I.V."/>
            <person name="Frolov E."/>
            <person name="Bonch-Osmolovskaya E.A."/>
            <person name="Tourova T.P."/>
            <person name="Chernych N.A."/>
            <person name="Lebedinsky A.V."/>
        </authorList>
    </citation>
    <scope>NUCLEOTIDE SEQUENCE [LARGE SCALE GENOMIC DNA]</scope>
    <source>
        <strain evidence="14 15">SR</strain>
    </source>
</reference>
<evidence type="ECO:0000256" key="10">
    <source>
        <dbReference type="PIRNR" id="PIRNR006256"/>
    </source>
</evidence>
<dbReference type="RefSeq" id="WP_115791700.1">
    <property type="nucleotide sequence ID" value="NZ_QSLN01000001.1"/>
</dbReference>
<comment type="caution">
    <text evidence="14">The sequence shown here is derived from an EMBL/GenBank/DDBJ whole genome shotgun (WGS) entry which is preliminary data.</text>
</comment>
<dbReference type="GO" id="GO:0003998">
    <property type="term" value="F:acylphosphatase activity"/>
    <property type="evidence" value="ECO:0007669"/>
    <property type="project" value="UniProtKB-EC"/>
</dbReference>
<feature type="active site" evidence="11">
    <location>
        <position position="33"/>
    </location>
</feature>
<dbReference type="PROSITE" id="PS00150">
    <property type="entry name" value="ACYLPHOSPHATASE_1"/>
    <property type="match status" value="1"/>
</dbReference>
<dbReference type="Gene3D" id="3.30.110.120">
    <property type="match status" value="1"/>
</dbReference>
<dbReference type="InterPro" id="IPR036046">
    <property type="entry name" value="Acylphosphatase-like_dom_sf"/>
</dbReference>
<feature type="domain" description="Acylphosphatase-like" evidence="12">
    <location>
        <begin position="18"/>
        <end position="104"/>
    </location>
</feature>
<evidence type="ECO:0000256" key="5">
    <source>
        <dbReference type="ARBA" id="ARBA00022723"/>
    </source>
</evidence>
<dbReference type="PIRSF" id="PIRSF006256">
    <property type="entry name" value="CMPcnvr_hdrg_mat"/>
    <property type="match status" value="1"/>
</dbReference>
<dbReference type="InterPro" id="IPR011125">
    <property type="entry name" value="Znf_HypF"/>
</dbReference>
<evidence type="ECO:0000313" key="14">
    <source>
        <dbReference type="EMBL" id="RDV84706.1"/>
    </source>
</evidence>
<evidence type="ECO:0000259" key="13">
    <source>
        <dbReference type="PROSITE" id="PS51163"/>
    </source>
</evidence>
<dbReference type="GO" id="GO:0008270">
    <property type="term" value="F:zinc ion binding"/>
    <property type="evidence" value="ECO:0007669"/>
    <property type="project" value="UniProtKB-KW"/>
</dbReference>
<dbReference type="AlphaFoldDB" id="A0A3D8P5V9"/>
<keyword evidence="7" id="KW-0862">Zinc</keyword>
<feature type="active site" evidence="11">
    <location>
        <position position="51"/>
    </location>
</feature>
<comment type="catalytic activity">
    <reaction evidence="9">
        <text>C-terminal L-cysteinyl-[HypE protein] + carbamoyl phosphate + ATP + H2O = C-terminal S-carboxamide-L-cysteinyl-[HypE protein] + AMP + phosphate + diphosphate + H(+)</text>
        <dbReference type="Rhea" id="RHEA:55636"/>
        <dbReference type="Rhea" id="RHEA-COMP:14247"/>
        <dbReference type="Rhea" id="RHEA-COMP:14392"/>
        <dbReference type="ChEBI" id="CHEBI:15377"/>
        <dbReference type="ChEBI" id="CHEBI:15378"/>
        <dbReference type="ChEBI" id="CHEBI:30616"/>
        <dbReference type="ChEBI" id="CHEBI:33019"/>
        <dbReference type="ChEBI" id="CHEBI:43474"/>
        <dbReference type="ChEBI" id="CHEBI:58228"/>
        <dbReference type="ChEBI" id="CHEBI:76913"/>
        <dbReference type="ChEBI" id="CHEBI:139126"/>
        <dbReference type="ChEBI" id="CHEBI:456215"/>
    </reaction>
</comment>
<evidence type="ECO:0000256" key="2">
    <source>
        <dbReference type="ARBA" id="ARBA00005614"/>
    </source>
</evidence>
<dbReference type="SUPFAM" id="SSF54975">
    <property type="entry name" value="Acylphosphatase/BLUF domain-like"/>
    <property type="match status" value="1"/>
</dbReference>
<dbReference type="InterPro" id="IPR006070">
    <property type="entry name" value="Sua5-like_dom"/>
</dbReference>
<organism evidence="14 15">
    <name type="scientific">Ammonifex thiophilus</name>
    <dbReference type="NCBI Taxonomy" id="444093"/>
    <lineage>
        <taxon>Bacteria</taxon>
        <taxon>Bacillati</taxon>
        <taxon>Bacillota</taxon>
        <taxon>Clostridia</taxon>
        <taxon>Thermoanaerobacterales</taxon>
        <taxon>Thermoanaerobacteraceae</taxon>
        <taxon>Ammonifex</taxon>
    </lineage>
</organism>
<dbReference type="PROSITE" id="PS51163">
    <property type="entry name" value="YRDC"/>
    <property type="match status" value="1"/>
</dbReference>
<evidence type="ECO:0000313" key="15">
    <source>
        <dbReference type="Proteomes" id="UP000256329"/>
    </source>
</evidence>
<dbReference type="Pfam" id="PF01300">
    <property type="entry name" value="Sua5_yciO_yrdC"/>
    <property type="match status" value="1"/>
</dbReference>
<dbReference type="InterPro" id="IPR043129">
    <property type="entry name" value="ATPase_NBD"/>
</dbReference>
<keyword evidence="11" id="KW-0378">Hydrolase</keyword>
<evidence type="ECO:0000256" key="6">
    <source>
        <dbReference type="ARBA" id="ARBA00022771"/>
    </source>
</evidence>
<name>A0A3D8P5V9_9THEO</name>
<dbReference type="InterPro" id="IPR017945">
    <property type="entry name" value="DHBP_synth_RibB-like_a/b_dom"/>
</dbReference>
<dbReference type="SUPFAM" id="SSF53067">
    <property type="entry name" value="Actin-like ATPase domain"/>
    <property type="match status" value="1"/>
</dbReference>
<evidence type="ECO:0000256" key="7">
    <source>
        <dbReference type="ARBA" id="ARBA00022833"/>
    </source>
</evidence>
<evidence type="ECO:0000256" key="11">
    <source>
        <dbReference type="PROSITE-ProRule" id="PRU00520"/>
    </source>
</evidence>
<evidence type="ECO:0000256" key="8">
    <source>
        <dbReference type="ARBA" id="ARBA00047645"/>
    </source>
</evidence>
<dbReference type="SUPFAM" id="SSF55821">
    <property type="entry name" value="YrdC/RibB"/>
    <property type="match status" value="1"/>
</dbReference>
<dbReference type="NCBIfam" id="TIGR00143">
    <property type="entry name" value="hypF"/>
    <property type="match status" value="1"/>
</dbReference>
<dbReference type="EMBL" id="QSLN01000001">
    <property type="protein sequence ID" value="RDV84706.1"/>
    <property type="molecule type" value="Genomic_DNA"/>
</dbReference>
<dbReference type="PANTHER" id="PTHR42959">
    <property type="entry name" value="CARBAMOYLTRANSFERASE"/>
    <property type="match status" value="1"/>
</dbReference>